<dbReference type="Proteomes" id="UP000235786">
    <property type="component" value="Unassembled WGS sequence"/>
</dbReference>
<keyword evidence="3 5" id="KW-0863">Zinc-finger</keyword>
<dbReference type="PANTHER" id="PTHR24408">
    <property type="entry name" value="ZINC FINGER PROTEIN"/>
    <property type="match status" value="1"/>
</dbReference>
<dbReference type="AlphaFoldDB" id="A0A2J6RRD4"/>
<dbReference type="EMBL" id="KZ613944">
    <property type="protein sequence ID" value="PMD41078.1"/>
    <property type="molecule type" value="Genomic_DNA"/>
</dbReference>
<dbReference type="InterPro" id="IPR013087">
    <property type="entry name" value="Znf_C2H2_type"/>
</dbReference>
<keyword evidence="2" id="KW-0677">Repeat</keyword>
<dbReference type="PROSITE" id="PS50157">
    <property type="entry name" value="ZINC_FINGER_C2H2_2"/>
    <property type="match status" value="2"/>
</dbReference>
<dbReference type="GO" id="GO:0008270">
    <property type="term" value="F:zinc ion binding"/>
    <property type="evidence" value="ECO:0007669"/>
    <property type="project" value="UniProtKB-KW"/>
</dbReference>
<keyword evidence="8" id="KW-1185">Reference proteome</keyword>
<reference evidence="7 8" key="1">
    <citation type="submission" date="2016-04" db="EMBL/GenBank/DDBJ databases">
        <title>A degradative enzymes factory behind the ericoid mycorrhizal symbiosis.</title>
        <authorList>
            <consortium name="DOE Joint Genome Institute"/>
            <person name="Martino E."/>
            <person name="Morin E."/>
            <person name="Grelet G."/>
            <person name="Kuo A."/>
            <person name="Kohler A."/>
            <person name="Daghino S."/>
            <person name="Barry K."/>
            <person name="Choi C."/>
            <person name="Cichocki N."/>
            <person name="Clum A."/>
            <person name="Copeland A."/>
            <person name="Hainaut M."/>
            <person name="Haridas S."/>
            <person name="Labutti K."/>
            <person name="Lindquist E."/>
            <person name="Lipzen A."/>
            <person name="Khouja H.-R."/>
            <person name="Murat C."/>
            <person name="Ohm R."/>
            <person name="Olson A."/>
            <person name="Spatafora J."/>
            <person name="Veneault-Fourrey C."/>
            <person name="Henrissat B."/>
            <person name="Grigoriev I."/>
            <person name="Martin F."/>
            <person name="Perotto S."/>
        </authorList>
    </citation>
    <scope>NUCLEOTIDE SEQUENCE [LARGE SCALE GENOMIC DNA]</scope>
    <source>
        <strain evidence="7 8">F</strain>
    </source>
</reference>
<evidence type="ECO:0000313" key="7">
    <source>
        <dbReference type="EMBL" id="PMD41078.1"/>
    </source>
</evidence>
<dbReference type="Gene3D" id="3.30.160.60">
    <property type="entry name" value="Classic Zinc Finger"/>
    <property type="match status" value="2"/>
</dbReference>
<gene>
    <name evidence="7" type="ORF">L207DRAFT_527750</name>
</gene>
<evidence type="ECO:0000256" key="2">
    <source>
        <dbReference type="ARBA" id="ARBA00022737"/>
    </source>
</evidence>
<evidence type="ECO:0000313" key="8">
    <source>
        <dbReference type="Proteomes" id="UP000235786"/>
    </source>
</evidence>
<dbReference type="GO" id="GO:0043565">
    <property type="term" value="F:sequence-specific DNA binding"/>
    <property type="evidence" value="ECO:0007669"/>
    <property type="project" value="TreeGrafter"/>
</dbReference>
<dbReference type="SMART" id="SM00355">
    <property type="entry name" value="ZnF_C2H2"/>
    <property type="match status" value="5"/>
</dbReference>
<sequence length="463" mass="51452">MPPPRGQQVREEEPTICTKCELTFKTFMEYHHHKMRSRRHITCEVCSQDFESHEACKQHHDLMHAHEQDINCPGCNKHFTRLGGLMSHIELTECKYFKKETLERSRKMKEEWYANAQNVRKHVDYGRTAGDFNDSAPCPFGKPQPHKLVRGPDGVILVDANGDPVKELETPRPLSPTSAAVFNDNDILSFDDLGSAHGQSWGQLTTAPPPHLVIHSAPAPILKQEDFPALLPEITTAPPAHLVQGTPALQGEFPTLTAKPGNVMDVPAVEPKAGNAWDTKQKLFADAPAAIAPPVELLQSMNIKVKEEEDPMNPDSKSFNAKKYHVDLIGKFRCPHRGCGKSIQSSAAFIQHLKSPAHRNEKLQCINCLRYFATATALTQHCESQGVRCKVRQTSEYDGVVDGITGGTAVTAGRHVDDTVKYAVNPAFLPGLTVAGVVEAHKARAAEKDKKFNTHWDNRTPRW</sequence>
<protein>
    <recommendedName>
        <fullName evidence="6">C2H2-type domain-containing protein</fullName>
    </recommendedName>
</protein>
<evidence type="ECO:0000256" key="1">
    <source>
        <dbReference type="ARBA" id="ARBA00022723"/>
    </source>
</evidence>
<name>A0A2J6RRD4_HYAVF</name>
<evidence type="ECO:0000259" key="6">
    <source>
        <dbReference type="PROSITE" id="PS50157"/>
    </source>
</evidence>
<proteinExistence type="predicted"/>
<dbReference type="PANTHER" id="PTHR24408:SF58">
    <property type="entry name" value="TRANSCRIPTION FACTOR (TFIIIA), PUTATIVE (AFU_ORTHOLOGUE AFUA_1G05150)-RELATED"/>
    <property type="match status" value="1"/>
</dbReference>
<dbReference type="PROSITE" id="PS00028">
    <property type="entry name" value="ZINC_FINGER_C2H2_1"/>
    <property type="match status" value="2"/>
</dbReference>
<dbReference type="GO" id="GO:0005634">
    <property type="term" value="C:nucleus"/>
    <property type="evidence" value="ECO:0007669"/>
    <property type="project" value="TreeGrafter"/>
</dbReference>
<feature type="domain" description="C2H2-type" evidence="6">
    <location>
        <begin position="41"/>
        <end position="69"/>
    </location>
</feature>
<feature type="domain" description="C2H2-type" evidence="6">
    <location>
        <begin position="332"/>
        <end position="363"/>
    </location>
</feature>
<dbReference type="OrthoDB" id="8117402at2759"/>
<evidence type="ECO:0000256" key="3">
    <source>
        <dbReference type="ARBA" id="ARBA00022771"/>
    </source>
</evidence>
<evidence type="ECO:0000256" key="5">
    <source>
        <dbReference type="PROSITE-ProRule" id="PRU00042"/>
    </source>
</evidence>
<dbReference type="STRING" id="1149755.A0A2J6RRD4"/>
<keyword evidence="1" id="KW-0479">Metal-binding</keyword>
<dbReference type="GO" id="GO:0000981">
    <property type="term" value="F:DNA-binding transcription factor activity, RNA polymerase II-specific"/>
    <property type="evidence" value="ECO:0007669"/>
    <property type="project" value="TreeGrafter"/>
</dbReference>
<keyword evidence="4" id="KW-0862">Zinc</keyword>
<accession>A0A2J6RRD4</accession>
<evidence type="ECO:0000256" key="4">
    <source>
        <dbReference type="ARBA" id="ARBA00022833"/>
    </source>
</evidence>
<organism evidence="7 8">
    <name type="scientific">Hyaloscypha variabilis (strain UAMH 11265 / GT02V1 / F)</name>
    <name type="common">Meliniomyces variabilis</name>
    <dbReference type="NCBI Taxonomy" id="1149755"/>
    <lineage>
        <taxon>Eukaryota</taxon>
        <taxon>Fungi</taxon>
        <taxon>Dikarya</taxon>
        <taxon>Ascomycota</taxon>
        <taxon>Pezizomycotina</taxon>
        <taxon>Leotiomycetes</taxon>
        <taxon>Helotiales</taxon>
        <taxon>Hyaloscyphaceae</taxon>
        <taxon>Hyaloscypha</taxon>
        <taxon>Hyaloscypha variabilis</taxon>
    </lineage>
</organism>